<gene>
    <name evidence="3" type="ORF">WCD58_17635</name>
</gene>
<reference evidence="3 4" key="1">
    <citation type="submission" date="2024-03" db="EMBL/GenBank/DDBJ databases">
        <title>Actinomycetospora sp. OC33-EN07, a novel actinomycete isolated from wild orchid (Aerides multiflora).</title>
        <authorList>
            <person name="Suriyachadkun C."/>
        </authorList>
    </citation>
    <scope>NUCLEOTIDE SEQUENCE [LARGE SCALE GENOMIC DNA]</scope>
    <source>
        <strain evidence="3 4">OC33-EN07</strain>
    </source>
</reference>
<feature type="compositionally biased region" description="Acidic residues" evidence="1">
    <location>
        <begin position="195"/>
        <end position="205"/>
    </location>
</feature>
<protein>
    <submittedName>
        <fullName evidence="3">DUF3592 domain-containing protein</fullName>
    </submittedName>
</protein>
<keyword evidence="4" id="KW-1185">Reference proteome</keyword>
<proteinExistence type="predicted"/>
<evidence type="ECO:0000313" key="3">
    <source>
        <dbReference type="EMBL" id="MEJ2862994.1"/>
    </source>
</evidence>
<dbReference type="RefSeq" id="WP_337704359.1">
    <property type="nucleotide sequence ID" value="NZ_JBBEGM010000007.1"/>
</dbReference>
<organism evidence="3 4">
    <name type="scientific">Actinomycetospora flava</name>
    <dbReference type="NCBI Taxonomy" id="3129232"/>
    <lineage>
        <taxon>Bacteria</taxon>
        <taxon>Bacillati</taxon>
        <taxon>Actinomycetota</taxon>
        <taxon>Actinomycetes</taxon>
        <taxon>Pseudonocardiales</taxon>
        <taxon>Pseudonocardiaceae</taxon>
        <taxon>Actinomycetospora</taxon>
    </lineage>
</organism>
<feature type="transmembrane region" description="Helical" evidence="2">
    <location>
        <begin position="135"/>
        <end position="157"/>
    </location>
</feature>
<feature type="transmembrane region" description="Helical" evidence="2">
    <location>
        <begin position="36"/>
        <end position="56"/>
    </location>
</feature>
<accession>A0ABU8M7Y8</accession>
<evidence type="ECO:0000313" key="4">
    <source>
        <dbReference type="Proteomes" id="UP001369736"/>
    </source>
</evidence>
<name>A0ABU8M7Y8_9PSEU</name>
<evidence type="ECO:0000256" key="1">
    <source>
        <dbReference type="SAM" id="MobiDB-lite"/>
    </source>
</evidence>
<keyword evidence="2" id="KW-0812">Transmembrane</keyword>
<feature type="compositionally biased region" description="Low complexity" evidence="1">
    <location>
        <begin position="174"/>
        <end position="194"/>
    </location>
</feature>
<feature type="region of interest" description="Disordered" evidence="1">
    <location>
        <begin position="174"/>
        <end position="213"/>
    </location>
</feature>
<keyword evidence="2" id="KW-0472">Membrane</keyword>
<evidence type="ECO:0000256" key="2">
    <source>
        <dbReference type="SAM" id="Phobius"/>
    </source>
</evidence>
<keyword evidence="2" id="KW-1133">Transmembrane helix</keyword>
<dbReference type="Proteomes" id="UP001369736">
    <property type="component" value="Unassembled WGS sequence"/>
</dbReference>
<dbReference type="EMBL" id="JBBEGM010000007">
    <property type="protein sequence ID" value="MEJ2862994.1"/>
    <property type="molecule type" value="Genomic_DNA"/>
</dbReference>
<comment type="caution">
    <text evidence="3">The sequence shown here is derived from an EMBL/GenBank/DDBJ whole genome shotgun (WGS) entry which is preliminary data.</text>
</comment>
<sequence>MTWLRELVRRARARVAPFLADALALIRPAGRRAPEIVVVVGVVVSVLLALVLVGAARNDASIDAARGAAVAEVLEGGSRPHVYVRFTTVEGAVLTPEKGVFYPRGLEPGQLVEVEYDRTDPELVRVAGRTWTEGLVPVLLGLVVLWAVVGPSAWALARARRRRREAALAAARWRQSVGAGSADPADPAGAVASDTSDDEREDGEPEMAGAGKR</sequence>